<organism evidence="1 2">
    <name type="scientific">Allacma fusca</name>
    <dbReference type="NCBI Taxonomy" id="39272"/>
    <lineage>
        <taxon>Eukaryota</taxon>
        <taxon>Metazoa</taxon>
        <taxon>Ecdysozoa</taxon>
        <taxon>Arthropoda</taxon>
        <taxon>Hexapoda</taxon>
        <taxon>Collembola</taxon>
        <taxon>Symphypleona</taxon>
        <taxon>Sminthuridae</taxon>
        <taxon>Allacma</taxon>
    </lineage>
</organism>
<evidence type="ECO:0000313" key="1">
    <source>
        <dbReference type="EMBL" id="CAG7715967.1"/>
    </source>
</evidence>
<keyword evidence="2" id="KW-1185">Reference proteome</keyword>
<sequence>MLPAARNPAPQEFYTWDSEVGKEQPPNWIVVATRLTGLGQISTLSAKKGIPPRCSFEVCISGRKLGNTRQGHIHP</sequence>
<proteinExistence type="predicted"/>
<evidence type="ECO:0000313" key="2">
    <source>
        <dbReference type="Proteomes" id="UP000708208"/>
    </source>
</evidence>
<name>A0A8J2NRQ8_9HEXA</name>
<accession>A0A8J2NRQ8</accession>
<reference evidence="1" key="1">
    <citation type="submission" date="2021-06" db="EMBL/GenBank/DDBJ databases">
        <authorList>
            <person name="Hodson N. C."/>
            <person name="Mongue J. A."/>
            <person name="Jaron S. K."/>
        </authorList>
    </citation>
    <scope>NUCLEOTIDE SEQUENCE</scope>
</reference>
<dbReference type="AlphaFoldDB" id="A0A8J2NRQ8"/>
<protein>
    <submittedName>
        <fullName evidence="1">Uncharacterized protein</fullName>
    </submittedName>
</protein>
<comment type="caution">
    <text evidence="1">The sequence shown here is derived from an EMBL/GenBank/DDBJ whole genome shotgun (WGS) entry which is preliminary data.</text>
</comment>
<dbReference type="Proteomes" id="UP000708208">
    <property type="component" value="Unassembled WGS sequence"/>
</dbReference>
<dbReference type="EMBL" id="CAJVCH010035116">
    <property type="protein sequence ID" value="CAG7715967.1"/>
    <property type="molecule type" value="Genomic_DNA"/>
</dbReference>
<gene>
    <name evidence="1" type="ORF">AFUS01_LOCUS5500</name>
</gene>